<evidence type="ECO:0000313" key="2">
    <source>
        <dbReference type="Proteomes" id="UP000308600"/>
    </source>
</evidence>
<organism evidence="1 2">
    <name type="scientific">Pluteus cervinus</name>
    <dbReference type="NCBI Taxonomy" id="181527"/>
    <lineage>
        <taxon>Eukaryota</taxon>
        <taxon>Fungi</taxon>
        <taxon>Dikarya</taxon>
        <taxon>Basidiomycota</taxon>
        <taxon>Agaricomycotina</taxon>
        <taxon>Agaricomycetes</taxon>
        <taxon>Agaricomycetidae</taxon>
        <taxon>Agaricales</taxon>
        <taxon>Pluteineae</taxon>
        <taxon>Pluteaceae</taxon>
        <taxon>Pluteus</taxon>
    </lineage>
</organism>
<evidence type="ECO:0000313" key="1">
    <source>
        <dbReference type="EMBL" id="TFK61835.1"/>
    </source>
</evidence>
<name>A0ACD3A8U5_9AGAR</name>
<dbReference type="EMBL" id="ML208625">
    <property type="protein sequence ID" value="TFK61835.1"/>
    <property type="molecule type" value="Genomic_DNA"/>
</dbReference>
<gene>
    <name evidence="1" type="ORF">BDN72DRAFT_849340</name>
</gene>
<reference evidence="1 2" key="1">
    <citation type="journal article" date="2019" name="Nat. Ecol. Evol.">
        <title>Megaphylogeny resolves global patterns of mushroom evolution.</title>
        <authorList>
            <person name="Varga T."/>
            <person name="Krizsan K."/>
            <person name="Foldi C."/>
            <person name="Dima B."/>
            <person name="Sanchez-Garcia M."/>
            <person name="Sanchez-Ramirez S."/>
            <person name="Szollosi G.J."/>
            <person name="Szarkandi J.G."/>
            <person name="Papp V."/>
            <person name="Albert L."/>
            <person name="Andreopoulos W."/>
            <person name="Angelini C."/>
            <person name="Antonin V."/>
            <person name="Barry K.W."/>
            <person name="Bougher N.L."/>
            <person name="Buchanan P."/>
            <person name="Buyck B."/>
            <person name="Bense V."/>
            <person name="Catcheside P."/>
            <person name="Chovatia M."/>
            <person name="Cooper J."/>
            <person name="Damon W."/>
            <person name="Desjardin D."/>
            <person name="Finy P."/>
            <person name="Geml J."/>
            <person name="Haridas S."/>
            <person name="Hughes K."/>
            <person name="Justo A."/>
            <person name="Karasinski D."/>
            <person name="Kautmanova I."/>
            <person name="Kiss B."/>
            <person name="Kocsube S."/>
            <person name="Kotiranta H."/>
            <person name="LaButti K.M."/>
            <person name="Lechner B.E."/>
            <person name="Liimatainen K."/>
            <person name="Lipzen A."/>
            <person name="Lukacs Z."/>
            <person name="Mihaltcheva S."/>
            <person name="Morgado L.N."/>
            <person name="Niskanen T."/>
            <person name="Noordeloos M.E."/>
            <person name="Ohm R.A."/>
            <person name="Ortiz-Santana B."/>
            <person name="Ovrebo C."/>
            <person name="Racz N."/>
            <person name="Riley R."/>
            <person name="Savchenko A."/>
            <person name="Shiryaev A."/>
            <person name="Soop K."/>
            <person name="Spirin V."/>
            <person name="Szebenyi C."/>
            <person name="Tomsovsky M."/>
            <person name="Tulloss R.E."/>
            <person name="Uehling J."/>
            <person name="Grigoriev I.V."/>
            <person name="Vagvolgyi C."/>
            <person name="Papp T."/>
            <person name="Martin F.M."/>
            <person name="Miettinen O."/>
            <person name="Hibbett D.S."/>
            <person name="Nagy L.G."/>
        </authorList>
    </citation>
    <scope>NUCLEOTIDE SEQUENCE [LARGE SCALE GENOMIC DNA]</scope>
    <source>
        <strain evidence="1 2">NL-1719</strain>
    </source>
</reference>
<keyword evidence="2" id="KW-1185">Reference proteome</keyword>
<proteinExistence type="predicted"/>
<dbReference type="Proteomes" id="UP000308600">
    <property type="component" value="Unassembled WGS sequence"/>
</dbReference>
<accession>A0ACD3A8U5</accession>
<protein>
    <submittedName>
        <fullName evidence="1">Uncharacterized protein</fullName>
    </submittedName>
</protein>
<sequence length="287" mass="32317">MCIRLITSPHRVMFFLKGMDWKDVPKKLSKALTAMIRLPTLRVCSLLMLWNLPISVFNDSQIHTLELLDVSFVCSPSEKRANPTETLKSKRIRLLNLEYRGAPFLPLKQTPFGGSMQPPLFDFSNLQSLGLSTLTHRNPELGTLITECGQSLQSLTISGGFLNVIDLAPLSGLRHLILGFINDEPRFDGTPTLIATVETLNTLKLTDSRLEKVDLFFAENGIALFNAETWDLLDNILFRFFQNSGRVQTIKVRFDAFYPYVSPKDMNLGVVRLPRCREAGLLVDSDA</sequence>